<evidence type="ECO:0000313" key="2">
    <source>
        <dbReference type="EMBL" id="CAH2282299.1"/>
    </source>
</evidence>
<reference evidence="2" key="1">
    <citation type="submission" date="2022-03" db="EMBL/GenBank/DDBJ databases">
        <authorList>
            <person name="Alioto T."/>
            <person name="Alioto T."/>
            <person name="Gomez Garrido J."/>
        </authorList>
    </citation>
    <scope>NUCLEOTIDE SEQUENCE</scope>
</reference>
<gene>
    <name evidence="2" type="ORF">PECUL_23A055652</name>
</gene>
<accession>A0AAD1RVB7</accession>
<keyword evidence="3" id="KW-1185">Reference proteome</keyword>
<dbReference type="AlphaFoldDB" id="A0AAD1RVB7"/>
<evidence type="ECO:0000313" key="3">
    <source>
        <dbReference type="Proteomes" id="UP001295444"/>
    </source>
</evidence>
<name>A0AAD1RVB7_PELCU</name>
<evidence type="ECO:0000256" key="1">
    <source>
        <dbReference type="SAM" id="MobiDB-lite"/>
    </source>
</evidence>
<organism evidence="2 3">
    <name type="scientific">Pelobates cultripes</name>
    <name type="common">Western spadefoot toad</name>
    <dbReference type="NCBI Taxonomy" id="61616"/>
    <lineage>
        <taxon>Eukaryota</taxon>
        <taxon>Metazoa</taxon>
        <taxon>Chordata</taxon>
        <taxon>Craniata</taxon>
        <taxon>Vertebrata</taxon>
        <taxon>Euteleostomi</taxon>
        <taxon>Amphibia</taxon>
        <taxon>Batrachia</taxon>
        <taxon>Anura</taxon>
        <taxon>Pelobatoidea</taxon>
        <taxon>Pelobatidae</taxon>
        <taxon>Pelobates</taxon>
    </lineage>
</organism>
<protein>
    <submittedName>
        <fullName evidence="2">Uncharacterized protein</fullName>
    </submittedName>
</protein>
<feature type="region of interest" description="Disordered" evidence="1">
    <location>
        <begin position="54"/>
        <end position="101"/>
    </location>
</feature>
<proteinExistence type="predicted"/>
<dbReference type="Proteomes" id="UP001295444">
    <property type="component" value="Chromosome 04"/>
</dbReference>
<sequence length="101" mass="11100">MNRVEDIIRIEELILSAAGRIQTYHNAWYHWLQWLSSTTTTGDTQHLAEAKGLLALSKPNHKTTDDGTSKQTPLSDPADTAPLPILNGEDTAPVDAGSRYT</sequence>
<dbReference type="EMBL" id="OW240915">
    <property type="protein sequence ID" value="CAH2282299.1"/>
    <property type="molecule type" value="Genomic_DNA"/>
</dbReference>